<dbReference type="OrthoDB" id="271711at2"/>
<keyword evidence="1" id="KW-0560">Oxidoreductase</keyword>
<evidence type="ECO:0000313" key="5">
    <source>
        <dbReference type="EMBL" id="KHT57506.1"/>
    </source>
</evidence>
<dbReference type="Gene3D" id="1.10.1040.10">
    <property type="entry name" value="N-(1-d-carboxylethyl)-l-norvaline Dehydrogenase, domain 2"/>
    <property type="match status" value="1"/>
</dbReference>
<evidence type="ECO:0000313" key="6">
    <source>
        <dbReference type="Proteomes" id="UP000031197"/>
    </source>
</evidence>
<feature type="domain" description="Mannitol dehydrogenase N-terminal" evidence="3">
    <location>
        <begin position="30"/>
        <end position="274"/>
    </location>
</feature>
<organism evidence="5 6">
    <name type="scientific">Alteromonas marina</name>
    <dbReference type="NCBI Taxonomy" id="203795"/>
    <lineage>
        <taxon>Bacteria</taxon>
        <taxon>Pseudomonadati</taxon>
        <taxon>Pseudomonadota</taxon>
        <taxon>Gammaproteobacteria</taxon>
        <taxon>Alteromonadales</taxon>
        <taxon>Alteromonadaceae</taxon>
        <taxon>Alteromonas/Salinimonas group</taxon>
        <taxon>Alteromonas</taxon>
    </lineage>
</organism>
<dbReference type="InterPro" id="IPR013118">
    <property type="entry name" value="Mannitol_DH_C"/>
</dbReference>
<feature type="region of interest" description="Disordered" evidence="2">
    <location>
        <begin position="488"/>
        <end position="513"/>
    </location>
</feature>
<dbReference type="InterPro" id="IPR000669">
    <property type="entry name" value="Mannitol_DH"/>
</dbReference>
<name>A0A0B3Y5Y6_9ALTE</name>
<dbReference type="PRINTS" id="PR00084">
    <property type="entry name" value="MTLDHDRGNASE"/>
</dbReference>
<dbReference type="SUPFAM" id="SSF51735">
    <property type="entry name" value="NAD(P)-binding Rossmann-fold domains"/>
    <property type="match status" value="1"/>
</dbReference>
<proteinExistence type="predicted"/>
<dbReference type="RefSeq" id="WP_039216583.1">
    <property type="nucleotide sequence ID" value="NZ_JWLW01000003.1"/>
</dbReference>
<dbReference type="GO" id="GO:0016616">
    <property type="term" value="F:oxidoreductase activity, acting on the CH-OH group of donors, NAD or NADP as acceptor"/>
    <property type="evidence" value="ECO:0007669"/>
    <property type="project" value="TreeGrafter"/>
</dbReference>
<gene>
    <name evidence="5" type="ORF">RJ41_02400</name>
</gene>
<dbReference type="InterPro" id="IPR050988">
    <property type="entry name" value="Mannitol_DH/Oxidoreductase"/>
</dbReference>
<dbReference type="Gene3D" id="3.40.50.720">
    <property type="entry name" value="NAD(P)-binding Rossmann-like Domain"/>
    <property type="match status" value="1"/>
</dbReference>
<dbReference type="AlphaFoldDB" id="A0A0B3Y5Y6"/>
<dbReference type="Pfam" id="PF01232">
    <property type="entry name" value="Mannitol_dh"/>
    <property type="match status" value="1"/>
</dbReference>
<dbReference type="InterPro" id="IPR036291">
    <property type="entry name" value="NAD(P)-bd_dom_sf"/>
</dbReference>
<protein>
    <submittedName>
        <fullName evidence="5">Mannitol dehydrogenase</fullName>
    </submittedName>
</protein>
<evidence type="ECO:0000256" key="1">
    <source>
        <dbReference type="ARBA" id="ARBA00023002"/>
    </source>
</evidence>
<evidence type="ECO:0000259" key="4">
    <source>
        <dbReference type="Pfam" id="PF08125"/>
    </source>
</evidence>
<dbReference type="InterPro" id="IPR013328">
    <property type="entry name" value="6PGD_dom2"/>
</dbReference>
<reference evidence="5 6" key="1">
    <citation type="submission" date="2014-12" db="EMBL/GenBank/DDBJ databases">
        <title>Genome sequencing of Alteromonas marina AD001.</title>
        <authorList>
            <person name="Adrian T.G.S."/>
            <person name="Chan K.G."/>
        </authorList>
    </citation>
    <scope>NUCLEOTIDE SEQUENCE [LARGE SCALE GENOMIC DNA]</scope>
    <source>
        <strain evidence="5 6">AD001</strain>
    </source>
</reference>
<feature type="domain" description="Mannitol dehydrogenase C-terminal" evidence="4">
    <location>
        <begin position="282"/>
        <end position="480"/>
    </location>
</feature>
<dbReference type="PANTHER" id="PTHR43362:SF1">
    <property type="entry name" value="MANNITOL DEHYDROGENASE 2-RELATED"/>
    <property type="match status" value="1"/>
</dbReference>
<evidence type="ECO:0000256" key="2">
    <source>
        <dbReference type="SAM" id="MobiDB-lite"/>
    </source>
</evidence>
<sequence length="513" mass="56472">MTKPLSISTLPLLSDSVSKPNYDLEATGCGIVHIGPGAFHRAHQAYYTEKALVYGGDWRIHGVSMRSASLKEALSTQDNLYALCIVDNEPETHIIGAIKTLSTLAHDREDIVAALVNKQTKIVTLTVTEKGYCLNAQGHLDTDHPDIKADLVTPETPVSAVGLIVQALAQRKQAGYADITIISCDNVSDNGKKLQKAVTEFANKTDESLGQWITENIAFPCTMVDSITPATEDSFKANVAAELGLTDNWPIQREAFTQWVVEDNFSGPRPAWDKVGVTFTHDVSFFEKAKLRILNGTHSTLAYIGLLLGKETVFDAMRTPAIKQLIQTMLKEEIVPSLCSDNEHADSGTQDFDLNAYAQDIVKRYENKHIRHLLSQIAWDGSQKIPFRILDTVRDNLKAKRNIDLLCSAVAAWCLFVNNKARLNETITDPLDSMLRATAKSVDFQAIELAKKLLSLETMFAELSVNTTFKEKVLEKVNQLLSILSHENSNEGQQGSAPTTLTESSLDSLKGTA</sequence>
<evidence type="ECO:0000259" key="3">
    <source>
        <dbReference type="Pfam" id="PF01232"/>
    </source>
</evidence>
<accession>A0A0B3Y5Y6</accession>
<dbReference type="Pfam" id="PF08125">
    <property type="entry name" value="Mannitol_dh_C"/>
    <property type="match status" value="1"/>
</dbReference>
<dbReference type="InterPro" id="IPR013131">
    <property type="entry name" value="Mannitol_DH_N"/>
</dbReference>
<dbReference type="PANTHER" id="PTHR43362">
    <property type="entry name" value="MANNITOL DEHYDROGENASE DSF1-RELATED"/>
    <property type="match status" value="1"/>
</dbReference>
<dbReference type="SUPFAM" id="SSF48179">
    <property type="entry name" value="6-phosphogluconate dehydrogenase C-terminal domain-like"/>
    <property type="match status" value="1"/>
</dbReference>
<dbReference type="InterPro" id="IPR008927">
    <property type="entry name" value="6-PGluconate_DH-like_C_sf"/>
</dbReference>
<dbReference type="Proteomes" id="UP000031197">
    <property type="component" value="Unassembled WGS sequence"/>
</dbReference>
<comment type="caution">
    <text evidence="5">The sequence shown here is derived from an EMBL/GenBank/DDBJ whole genome shotgun (WGS) entry which is preliminary data.</text>
</comment>
<feature type="compositionally biased region" description="Polar residues" evidence="2">
    <location>
        <begin position="488"/>
        <end position="507"/>
    </location>
</feature>
<keyword evidence="6" id="KW-1185">Reference proteome</keyword>
<dbReference type="EMBL" id="JWLW01000003">
    <property type="protein sequence ID" value="KHT57506.1"/>
    <property type="molecule type" value="Genomic_DNA"/>
</dbReference>